<evidence type="ECO:0000259" key="9">
    <source>
        <dbReference type="PROSITE" id="PS50157"/>
    </source>
</evidence>
<dbReference type="CDD" id="cd06137">
    <property type="entry name" value="DEDDh_RNase"/>
    <property type="match status" value="1"/>
</dbReference>
<evidence type="ECO:0000256" key="6">
    <source>
        <dbReference type="ARBA" id="ARBA00023242"/>
    </source>
</evidence>
<dbReference type="GO" id="GO:0003676">
    <property type="term" value="F:nucleic acid binding"/>
    <property type="evidence" value="ECO:0007669"/>
    <property type="project" value="InterPro"/>
</dbReference>
<keyword evidence="2" id="KW-0479">Metal-binding</keyword>
<keyword evidence="11" id="KW-1185">Reference proteome</keyword>
<proteinExistence type="predicted"/>
<evidence type="ECO:0000256" key="5">
    <source>
        <dbReference type="ARBA" id="ARBA00022833"/>
    </source>
</evidence>
<keyword evidence="5" id="KW-0862">Zinc</keyword>
<feature type="compositionally biased region" description="Polar residues" evidence="8">
    <location>
        <begin position="250"/>
        <end position="272"/>
    </location>
</feature>
<feature type="compositionally biased region" description="Low complexity" evidence="8">
    <location>
        <begin position="363"/>
        <end position="376"/>
    </location>
</feature>
<feature type="domain" description="C2H2-type" evidence="9">
    <location>
        <begin position="275"/>
        <end position="301"/>
    </location>
</feature>
<dbReference type="AlphaFoldDB" id="A0A6A6AGX3"/>
<dbReference type="Gene3D" id="3.30.160.60">
    <property type="entry name" value="Classic Zinc Finger"/>
    <property type="match status" value="1"/>
</dbReference>
<evidence type="ECO:0000256" key="3">
    <source>
        <dbReference type="ARBA" id="ARBA00022737"/>
    </source>
</evidence>
<dbReference type="SMART" id="SM00355">
    <property type="entry name" value="ZnF_C2H2"/>
    <property type="match status" value="5"/>
</dbReference>
<dbReference type="EMBL" id="ML977503">
    <property type="protein sequence ID" value="KAF2131189.1"/>
    <property type="molecule type" value="Genomic_DNA"/>
</dbReference>
<evidence type="ECO:0000256" key="1">
    <source>
        <dbReference type="ARBA" id="ARBA00004123"/>
    </source>
</evidence>
<evidence type="ECO:0000256" key="4">
    <source>
        <dbReference type="ARBA" id="ARBA00022771"/>
    </source>
</evidence>
<keyword evidence="3" id="KW-0677">Repeat</keyword>
<dbReference type="Proteomes" id="UP000799771">
    <property type="component" value="Unassembled WGS sequence"/>
</dbReference>
<dbReference type="PROSITE" id="PS00028">
    <property type="entry name" value="ZINC_FINGER_C2H2_1"/>
    <property type="match status" value="3"/>
</dbReference>
<name>A0A6A6AGX3_9PLEO</name>
<dbReference type="RefSeq" id="XP_033525576.1">
    <property type="nucleotide sequence ID" value="XM_033665745.1"/>
</dbReference>
<evidence type="ECO:0000313" key="10">
    <source>
        <dbReference type="EMBL" id="KAF2131189.1"/>
    </source>
</evidence>
<reference evidence="10" key="1">
    <citation type="journal article" date="2020" name="Stud. Mycol.">
        <title>101 Dothideomycetes genomes: a test case for predicting lifestyles and emergence of pathogens.</title>
        <authorList>
            <person name="Haridas S."/>
            <person name="Albert R."/>
            <person name="Binder M."/>
            <person name="Bloem J."/>
            <person name="Labutti K."/>
            <person name="Salamov A."/>
            <person name="Andreopoulos B."/>
            <person name="Baker S."/>
            <person name="Barry K."/>
            <person name="Bills G."/>
            <person name="Bluhm B."/>
            <person name="Cannon C."/>
            <person name="Castanera R."/>
            <person name="Culley D."/>
            <person name="Daum C."/>
            <person name="Ezra D."/>
            <person name="Gonzalez J."/>
            <person name="Henrissat B."/>
            <person name="Kuo A."/>
            <person name="Liang C."/>
            <person name="Lipzen A."/>
            <person name="Lutzoni F."/>
            <person name="Magnuson J."/>
            <person name="Mondo S."/>
            <person name="Nolan M."/>
            <person name="Ohm R."/>
            <person name="Pangilinan J."/>
            <person name="Park H.-J."/>
            <person name="Ramirez L."/>
            <person name="Alfaro M."/>
            <person name="Sun H."/>
            <person name="Tritt A."/>
            <person name="Yoshinaga Y."/>
            <person name="Zwiers L.-H."/>
            <person name="Turgeon B."/>
            <person name="Goodwin S."/>
            <person name="Spatafora J."/>
            <person name="Crous P."/>
            <person name="Grigoriev I."/>
        </authorList>
    </citation>
    <scope>NUCLEOTIDE SEQUENCE</scope>
    <source>
        <strain evidence="10">CBS 119687</strain>
    </source>
</reference>
<dbReference type="OrthoDB" id="16516at2759"/>
<dbReference type="InterPro" id="IPR036236">
    <property type="entry name" value="Znf_C2H2_sf"/>
</dbReference>
<sequence length="685" mass="75334">MAGPPKFHCSMCSHSFESKMALSQHVQNHPDAARASYECAVCKWEFRDSLALAAHEIQNGHGASNVSNQLSGGLKALSGVSTEQHACDRCSNTFRTQQEYNAHRSFPDGPCCDHKTKRPPKLQLAYRGFVDADKPEPEPKPTVSEVLGYDDFSDTPSALSANDLYCHDCKEAFPSQARFNRHFLGCAGQSTEVYQPHISSTQARHTLSVRVPAPQLPQTVVQGAQPMPRQVITMNVGRPVLRQNPIHTPASLSGSSRPPDPTNSLATSTTDPPTFVCGISGCHKTYRSEQGLKVHHTDVHSVGGQGLDLHGRDSWMLSQQTREQLKAQGLLHQPPGASQVSSQRRGRGERSAPASTRPPPSQAPARHTPHAPARAPAPLPTSQNMGGLAEMEQAKFIQDKILRLRLQTDIYIHHDGKLTVSGMNWTRIGVARQPDCVSMFDQMCHLPKILQDIEYIPPPKTFKAEYSIQYPVSDFKQSPEHNRAQPGLSVIAMSCSKIVLADGRQEVVKIAAVDVSSCRVLMSNLVCTDPAAQVANWRTPETGLSSFVDMEDARQTGYKIFKGWTAARSALWTFIDRETIIVGHNLRSDLDALRMIHGRAVDVAKLVEKAANGPLSMAQLSLESLTRTSCPGAVLKNDPIFGRDVLANAFAAREFGLWVMKNKEKFEREARQKSLDYQSVTPTRA</sequence>
<dbReference type="InterPro" id="IPR036397">
    <property type="entry name" value="RNaseH_sf"/>
</dbReference>
<accession>A0A6A6AGX3</accession>
<protein>
    <recommendedName>
        <fullName evidence="9">C2H2-type domain-containing protein</fullName>
    </recommendedName>
</protein>
<keyword evidence="6" id="KW-0539">Nucleus</keyword>
<keyword evidence="4 7" id="KW-0863">Zinc-finger</keyword>
<dbReference type="GO" id="GO:0005634">
    <property type="term" value="C:nucleus"/>
    <property type="evidence" value="ECO:0007669"/>
    <property type="project" value="UniProtKB-SubCell"/>
</dbReference>
<feature type="region of interest" description="Disordered" evidence="8">
    <location>
        <begin position="328"/>
        <end position="385"/>
    </location>
</feature>
<dbReference type="InterPro" id="IPR013087">
    <property type="entry name" value="Znf_C2H2_type"/>
</dbReference>
<dbReference type="GeneID" id="54406177"/>
<dbReference type="PROSITE" id="PS50157">
    <property type="entry name" value="ZINC_FINGER_C2H2_2"/>
    <property type="match status" value="3"/>
</dbReference>
<comment type="subcellular location">
    <subcellularLocation>
        <location evidence="1">Nucleus</location>
    </subcellularLocation>
</comment>
<organism evidence="10 11">
    <name type="scientific">Dothidotthia symphoricarpi CBS 119687</name>
    <dbReference type="NCBI Taxonomy" id="1392245"/>
    <lineage>
        <taxon>Eukaryota</taxon>
        <taxon>Fungi</taxon>
        <taxon>Dikarya</taxon>
        <taxon>Ascomycota</taxon>
        <taxon>Pezizomycotina</taxon>
        <taxon>Dothideomycetes</taxon>
        <taxon>Pleosporomycetidae</taxon>
        <taxon>Pleosporales</taxon>
        <taxon>Dothidotthiaceae</taxon>
        <taxon>Dothidotthia</taxon>
    </lineage>
</organism>
<dbReference type="GO" id="GO:0008270">
    <property type="term" value="F:zinc ion binding"/>
    <property type="evidence" value="ECO:0007669"/>
    <property type="project" value="UniProtKB-KW"/>
</dbReference>
<evidence type="ECO:0000313" key="11">
    <source>
        <dbReference type="Proteomes" id="UP000799771"/>
    </source>
</evidence>
<feature type="region of interest" description="Disordered" evidence="8">
    <location>
        <begin position="240"/>
        <end position="274"/>
    </location>
</feature>
<dbReference type="InterPro" id="IPR050888">
    <property type="entry name" value="ZnF_C2H2-type_TF"/>
</dbReference>
<feature type="domain" description="C2H2-type" evidence="9">
    <location>
        <begin position="7"/>
        <end position="34"/>
    </location>
</feature>
<dbReference type="Gene3D" id="3.30.420.10">
    <property type="entry name" value="Ribonuclease H-like superfamily/Ribonuclease H"/>
    <property type="match status" value="1"/>
</dbReference>
<evidence type="ECO:0000256" key="8">
    <source>
        <dbReference type="SAM" id="MobiDB-lite"/>
    </source>
</evidence>
<gene>
    <name evidence="10" type="ORF">P153DRAFT_337539</name>
</gene>
<dbReference type="SUPFAM" id="SSF57667">
    <property type="entry name" value="beta-beta-alpha zinc fingers"/>
    <property type="match status" value="1"/>
</dbReference>
<evidence type="ECO:0000256" key="2">
    <source>
        <dbReference type="ARBA" id="ARBA00022723"/>
    </source>
</evidence>
<evidence type="ECO:0000256" key="7">
    <source>
        <dbReference type="PROSITE-ProRule" id="PRU00042"/>
    </source>
</evidence>
<feature type="domain" description="C2H2-type" evidence="9">
    <location>
        <begin position="85"/>
        <end position="119"/>
    </location>
</feature>
<dbReference type="PANTHER" id="PTHR24406">
    <property type="entry name" value="TRANSCRIPTIONAL REPRESSOR CTCFL-RELATED"/>
    <property type="match status" value="1"/>
</dbReference>